<protein>
    <submittedName>
        <fullName evidence="3 4">F-box protein At5g07610 isoform X1</fullName>
    </submittedName>
</protein>
<dbReference type="InterPro" id="IPR001810">
    <property type="entry name" value="F-box_dom"/>
</dbReference>
<dbReference type="RefSeq" id="XP_056687747.1">
    <property type="nucleotide sequence ID" value="XM_056831769.1"/>
</dbReference>
<dbReference type="RefSeq" id="XP_056687751.1">
    <property type="nucleotide sequence ID" value="XM_056831773.1"/>
</dbReference>
<evidence type="ECO:0000313" key="19">
    <source>
        <dbReference type="RefSeq" id="XP_056687762.1"/>
    </source>
</evidence>
<dbReference type="RefSeq" id="XP_056687756.1">
    <property type="nucleotide sequence ID" value="XM_056831778.1"/>
</dbReference>
<evidence type="ECO:0000313" key="9">
    <source>
        <dbReference type="RefSeq" id="XP_056687752.1"/>
    </source>
</evidence>
<dbReference type="RefSeq" id="XP_056687760.1">
    <property type="nucleotide sequence ID" value="XM_056831782.1"/>
</dbReference>
<gene>
    <name evidence="3 4 5 6 7 8 9 10 11 12 13 14 15 16 17 18 19" type="primary">LOC110795832</name>
</gene>
<dbReference type="KEGG" id="soe:110795832"/>
<evidence type="ECO:0000313" key="18">
    <source>
        <dbReference type="RefSeq" id="XP_056687761.1"/>
    </source>
</evidence>
<dbReference type="InterPro" id="IPR055290">
    <property type="entry name" value="At3g26010-like"/>
</dbReference>
<dbReference type="RefSeq" id="XP_056687757.1">
    <property type="nucleotide sequence ID" value="XM_056831779.1"/>
</dbReference>
<dbReference type="Pfam" id="PF00646">
    <property type="entry name" value="F-box"/>
    <property type="match status" value="1"/>
</dbReference>
<dbReference type="RefSeq" id="XP_056687759.1">
    <property type="nucleotide sequence ID" value="XM_056831781.1"/>
</dbReference>
<dbReference type="PANTHER" id="PTHR35546">
    <property type="entry name" value="F-BOX PROTEIN INTERACTION DOMAIN PROTEIN-RELATED"/>
    <property type="match status" value="1"/>
</dbReference>
<evidence type="ECO:0000313" key="12">
    <source>
        <dbReference type="RefSeq" id="XP_056687755.1"/>
    </source>
</evidence>
<dbReference type="PANTHER" id="PTHR35546:SF25">
    <property type="entry name" value="F-BOX DOMAIN-CONTAINING PROTEIN"/>
    <property type="match status" value="1"/>
</dbReference>
<dbReference type="RefSeq" id="XP_021856554.2">
    <property type="nucleotide sequence ID" value="XM_022000862.2"/>
</dbReference>
<evidence type="ECO:0000313" key="3">
    <source>
        <dbReference type="RefSeq" id="XP_021856554.2"/>
    </source>
</evidence>
<evidence type="ECO:0000313" key="2">
    <source>
        <dbReference type="Proteomes" id="UP000813463"/>
    </source>
</evidence>
<reference evidence="3 4" key="2">
    <citation type="submission" date="2025-05" db="UniProtKB">
        <authorList>
            <consortium name="RefSeq"/>
        </authorList>
    </citation>
    <scope>IDENTIFICATION</scope>
    <source>
        <tissue evidence="3 4">Leaf</tissue>
    </source>
</reference>
<evidence type="ECO:0000313" key="8">
    <source>
        <dbReference type="RefSeq" id="XP_056687751.1"/>
    </source>
</evidence>
<dbReference type="SUPFAM" id="SSF81383">
    <property type="entry name" value="F-box domain"/>
    <property type="match status" value="1"/>
</dbReference>
<dbReference type="Pfam" id="PF07734">
    <property type="entry name" value="FBA_1"/>
    <property type="match status" value="1"/>
</dbReference>
<dbReference type="RefSeq" id="XP_056687754.1">
    <property type="nucleotide sequence ID" value="XM_056831776.1"/>
</dbReference>
<evidence type="ECO:0000313" key="15">
    <source>
        <dbReference type="RefSeq" id="XP_056687758.1"/>
    </source>
</evidence>
<sequence>MSQTTNTNSKLPNSIKSAETIGNNEDVASEVLVYVPVKSLINFRKVSPLWRSLIFSFHFVKRYNLLHPPSLSGLFLIPKHRFGKENNQIECISLGENESNSPVSPILNMISIKVLQSCNGLLLICKEGKLYIFNPTTQQKKLIPNLFGNFPPAFPLYYSLVFDPSISPHYKIICLINTRHNKYKISIYSSNSNQWKPSKAPDFFAPHDIDFTTGIYCNGSVHWTKRTMRGLYFDVENETLNHMPESPRQEQYSCEYFGHSKGYLYCMFTMEGLHYYELFEMEKDYSSWVFKSKVELNVMASQFPNMDMGIDYHHPQFMYQCQVLSVFRGHNGEVIEVIMSIPGEVIAYDCKSKKSRQICKSKESGKEREIWYGVYQVFEYYESISPVSFQHLTN</sequence>
<proteinExistence type="predicted"/>
<dbReference type="RefSeq" id="XP_056687752.1">
    <property type="nucleotide sequence ID" value="XM_056831774.1"/>
</dbReference>
<dbReference type="InterPro" id="IPR006527">
    <property type="entry name" value="F-box-assoc_dom_typ1"/>
</dbReference>
<evidence type="ECO:0000313" key="4">
    <source>
        <dbReference type="RefSeq" id="XP_056687747.1"/>
    </source>
</evidence>
<feature type="domain" description="F-box" evidence="1">
    <location>
        <begin position="23"/>
        <end position="63"/>
    </location>
</feature>
<dbReference type="RefSeq" id="XP_056687750.1">
    <property type="nucleotide sequence ID" value="XM_056831772.1"/>
</dbReference>
<dbReference type="RefSeq" id="XP_056687758.1">
    <property type="nucleotide sequence ID" value="XM_056831780.1"/>
</dbReference>
<dbReference type="AlphaFoldDB" id="A0A9R0K2Y8"/>
<reference evidence="2" key="1">
    <citation type="journal article" date="2021" name="Nat. Commun.">
        <title>Genomic analyses provide insights into spinach domestication and the genetic basis of agronomic traits.</title>
        <authorList>
            <person name="Cai X."/>
            <person name="Sun X."/>
            <person name="Xu C."/>
            <person name="Sun H."/>
            <person name="Wang X."/>
            <person name="Ge C."/>
            <person name="Zhang Z."/>
            <person name="Wang Q."/>
            <person name="Fei Z."/>
            <person name="Jiao C."/>
            <person name="Wang Q."/>
        </authorList>
    </citation>
    <scope>NUCLEOTIDE SEQUENCE [LARGE SCALE GENOMIC DNA]</scope>
    <source>
        <strain evidence="2">cv. Varoflay</strain>
    </source>
</reference>
<dbReference type="InterPro" id="IPR017451">
    <property type="entry name" value="F-box-assoc_interact_dom"/>
</dbReference>
<dbReference type="GeneID" id="110795832"/>
<accession>A0A9R0K2Y8</accession>
<dbReference type="Proteomes" id="UP000813463">
    <property type="component" value="Chromosome 6"/>
</dbReference>
<evidence type="ECO:0000313" key="11">
    <source>
        <dbReference type="RefSeq" id="XP_056687754.1"/>
    </source>
</evidence>
<keyword evidence="2" id="KW-1185">Reference proteome</keyword>
<evidence type="ECO:0000313" key="16">
    <source>
        <dbReference type="RefSeq" id="XP_056687759.1"/>
    </source>
</evidence>
<dbReference type="RefSeq" id="XP_056687761.1">
    <property type="nucleotide sequence ID" value="XM_056831783.1"/>
</dbReference>
<dbReference type="InterPro" id="IPR036047">
    <property type="entry name" value="F-box-like_dom_sf"/>
</dbReference>
<evidence type="ECO:0000313" key="10">
    <source>
        <dbReference type="RefSeq" id="XP_056687753.1"/>
    </source>
</evidence>
<evidence type="ECO:0000313" key="17">
    <source>
        <dbReference type="RefSeq" id="XP_056687760.1"/>
    </source>
</evidence>
<evidence type="ECO:0000313" key="6">
    <source>
        <dbReference type="RefSeq" id="XP_056687749.1"/>
    </source>
</evidence>
<dbReference type="RefSeq" id="XP_056687748.1">
    <property type="nucleotide sequence ID" value="XM_056831770.1"/>
</dbReference>
<name>A0A9R0K2Y8_SPIOL</name>
<evidence type="ECO:0000313" key="14">
    <source>
        <dbReference type="RefSeq" id="XP_056687757.1"/>
    </source>
</evidence>
<dbReference type="RefSeq" id="XP_056687749.1">
    <property type="nucleotide sequence ID" value="XM_056831771.1"/>
</dbReference>
<organism evidence="2 3">
    <name type="scientific">Spinacia oleracea</name>
    <name type="common">Spinach</name>
    <dbReference type="NCBI Taxonomy" id="3562"/>
    <lineage>
        <taxon>Eukaryota</taxon>
        <taxon>Viridiplantae</taxon>
        <taxon>Streptophyta</taxon>
        <taxon>Embryophyta</taxon>
        <taxon>Tracheophyta</taxon>
        <taxon>Spermatophyta</taxon>
        <taxon>Magnoliopsida</taxon>
        <taxon>eudicotyledons</taxon>
        <taxon>Gunneridae</taxon>
        <taxon>Pentapetalae</taxon>
        <taxon>Caryophyllales</taxon>
        <taxon>Chenopodiaceae</taxon>
        <taxon>Chenopodioideae</taxon>
        <taxon>Anserineae</taxon>
        <taxon>Spinacia</taxon>
    </lineage>
</organism>
<evidence type="ECO:0000259" key="1">
    <source>
        <dbReference type="SMART" id="SM00256"/>
    </source>
</evidence>
<dbReference type="RefSeq" id="XP_056687753.1">
    <property type="nucleotide sequence ID" value="XM_056831775.1"/>
</dbReference>
<evidence type="ECO:0000313" key="5">
    <source>
        <dbReference type="RefSeq" id="XP_056687748.1"/>
    </source>
</evidence>
<dbReference type="NCBIfam" id="TIGR01640">
    <property type="entry name" value="F_box_assoc_1"/>
    <property type="match status" value="1"/>
</dbReference>
<dbReference type="RefSeq" id="XP_056687755.1">
    <property type="nucleotide sequence ID" value="XM_056831777.1"/>
</dbReference>
<evidence type="ECO:0000313" key="13">
    <source>
        <dbReference type="RefSeq" id="XP_056687756.1"/>
    </source>
</evidence>
<dbReference type="RefSeq" id="XP_056687762.1">
    <property type="nucleotide sequence ID" value="XM_056831784.1"/>
</dbReference>
<evidence type="ECO:0000313" key="7">
    <source>
        <dbReference type="RefSeq" id="XP_056687750.1"/>
    </source>
</evidence>
<dbReference type="SMART" id="SM00256">
    <property type="entry name" value="FBOX"/>
    <property type="match status" value="1"/>
</dbReference>